<feature type="domain" description="Major facilitator superfamily (MFS) profile" evidence="10">
    <location>
        <begin position="13"/>
        <end position="449"/>
    </location>
</feature>
<feature type="transmembrane region" description="Helical" evidence="9">
    <location>
        <begin position="324"/>
        <end position="346"/>
    </location>
</feature>
<dbReference type="NCBIfam" id="TIGR00879">
    <property type="entry name" value="SP"/>
    <property type="match status" value="1"/>
</dbReference>
<comment type="similarity">
    <text evidence="7">Belongs to the major facilitator superfamily. Sugar transporter (TC 2.A.1.1) family. Trehalose transporter subfamily.</text>
</comment>
<dbReference type="InterPro" id="IPR036259">
    <property type="entry name" value="MFS_trans_sf"/>
</dbReference>
<dbReference type="PROSITE" id="PS50850">
    <property type="entry name" value="MFS"/>
    <property type="match status" value="1"/>
</dbReference>
<evidence type="ECO:0000256" key="1">
    <source>
        <dbReference type="ARBA" id="ARBA00004651"/>
    </source>
</evidence>
<proteinExistence type="inferred from homology"/>
<dbReference type="AlphaFoldDB" id="A0A7R9B7R5"/>
<reference evidence="11" key="1">
    <citation type="submission" date="2020-11" db="EMBL/GenBank/DDBJ databases">
        <authorList>
            <person name="Tran Van P."/>
        </authorList>
    </citation>
    <scope>NUCLEOTIDE SEQUENCE</scope>
</reference>
<dbReference type="InterPro" id="IPR005829">
    <property type="entry name" value="Sugar_transporter_CS"/>
</dbReference>
<feature type="transmembrane region" description="Helical" evidence="9">
    <location>
        <begin position="116"/>
        <end position="137"/>
    </location>
</feature>
<dbReference type="PANTHER" id="PTHR48021:SF47">
    <property type="entry name" value="GH17672P"/>
    <property type="match status" value="1"/>
</dbReference>
<dbReference type="InterPro" id="IPR050549">
    <property type="entry name" value="MFS_Trehalose_Transporter"/>
</dbReference>
<name>A0A7R9B7R5_TIMSH</name>
<dbReference type="InterPro" id="IPR005828">
    <property type="entry name" value="MFS_sugar_transport-like"/>
</dbReference>
<keyword evidence="6" id="KW-0325">Glycoprotein</keyword>
<evidence type="ECO:0000256" key="7">
    <source>
        <dbReference type="ARBA" id="ARBA00024348"/>
    </source>
</evidence>
<dbReference type="InterPro" id="IPR044775">
    <property type="entry name" value="MFS_ERD6/Tret1-like"/>
</dbReference>
<feature type="transmembrane region" description="Helical" evidence="9">
    <location>
        <begin position="394"/>
        <end position="414"/>
    </location>
</feature>
<comment type="subcellular location">
    <subcellularLocation>
        <location evidence="1">Cell membrane</location>
        <topology evidence="1">Multi-pass membrane protein</topology>
    </subcellularLocation>
</comment>
<dbReference type="PRINTS" id="PR00171">
    <property type="entry name" value="SUGRTRNSPORT"/>
</dbReference>
<dbReference type="Gene3D" id="1.20.1250.20">
    <property type="entry name" value="MFS general substrate transporter like domains"/>
    <property type="match status" value="1"/>
</dbReference>
<feature type="transmembrane region" description="Helical" evidence="9">
    <location>
        <begin position="149"/>
        <end position="168"/>
    </location>
</feature>
<gene>
    <name evidence="11" type="ORF">TSIB3V08_LOCUS12013</name>
</gene>
<dbReference type="CDD" id="cd17358">
    <property type="entry name" value="MFS_GLUT6_8_Class3_like"/>
    <property type="match status" value="1"/>
</dbReference>
<keyword evidence="2" id="KW-1003">Cell membrane</keyword>
<evidence type="ECO:0000256" key="2">
    <source>
        <dbReference type="ARBA" id="ARBA00022475"/>
    </source>
</evidence>
<dbReference type="PROSITE" id="PS00217">
    <property type="entry name" value="SUGAR_TRANSPORT_2"/>
    <property type="match status" value="1"/>
</dbReference>
<evidence type="ECO:0000256" key="4">
    <source>
        <dbReference type="ARBA" id="ARBA00022989"/>
    </source>
</evidence>
<feature type="transmembrane region" description="Helical" evidence="9">
    <location>
        <begin position="358"/>
        <end position="382"/>
    </location>
</feature>
<evidence type="ECO:0000259" key="10">
    <source>
        <dbReference type="PROSITE" id="PS50850"/>
    </source>
</evidence>
<evidence type="ECO:0000256" key="9">
    <source>
        <dbReference type="SAM" id="Phobius"/>
    </source>
</evidence>
<dbReference type="GO" id="GO:0051119">
    <property type="term" value="F:sugar transmembrane transporter activity"/>
    <property type="evidence" value="ECO:0007669"/>
    <property type="project" value="InterPro"/>
</dbReference>
<dbReference type="InterPro" id="IPR003663">
    <property type="entry name" value="Sugar/inositol_transpt"/>
</dbReference>
<dbReference type="Pfam" id="PF00083">
    <property type="entry name" value="Sugar_tr"/>
    <property type="match status" value="1"/>
</dbReference>
<keyword evidence="3 9" id="KW-0812">Transmembrane</keyword>
<feature type="transmembrane region" description="Helical" evidence="9">
    <location>
        <begin position="60"/>
        <end position="78"/>
    </location>
</feature>
<dbReference type="GO" id="GO:0005886">
    <property type="term" value="C:plasma membrane"/>
    <property type="evidence" value="ECO:0007669"/>
    <property type="project" value="UniProtKB-SubCell"/>
</dbReference>
<keyword evidence="4 9" id="KW-1133">Transmembrane helix</keyword>
<organism evidence="11">
    <name type="scientific">Timema shepardi</name>
    <name type="common">Walking stick</name>
    <dbReference type="NCBI Taxonomy" id="629360"/>
    <lineage>
        <taxon>Eukaryota</taxon>
        <taxon>Metazoa</taxon>
        <taxon>Ecdysozoa</taxon>
        <taxon>Arthropoda</taxon>
        <taxon>Hexapoda</taxon>
        <taxon>Insecta</taxon>
        <taxon>Pterygota</taxon>
        <taxon>Neoptera</taxon>
        <taxon>Polyneoptera</taxon>
        <taxon>Phasmatodea</taxon>
        <taxon>Timematodea</taxon>
        <taxon>Timematoidea</taxon>
        <taxon>Timematidae</taxon>
        <taxon>Timema</taxon>
    </lineage>
</organism>
<feature type="transmembrane region" description="Helical" evidence="9">
    <location>
        <begin position="300"/>
        <end position="317"/>
    </location>
</feature>
<feature type="transmembrane region" description="Helical" evidence="9">
    <location>
        <begin position="90"/>
        <end position="110"/>
    </location>
</feature>
<evidence type="ECO:0000256" key="5">
    <source>
        <dbReference type="ARBA" id="ARBA00023136"/>
    </source>
</evidence>
<dbReference type="InterPro" id="IPR020846">
    <property type="entry name" value="MFS_dom"/>
</dbReference>
<feature type="transmembrane region" description="Helical" evidence="9">
    <location>
        <begin position="18"/>
        <end position="40"/>
    </location>
</feature>
<keyword evidence="5 9" id="KW-0472">Membrane</keyword>
<dbReference type="PROSITE" id="PS00216">
    <property type="entry name" value="SUGAR_TRANSPORT_1"/>
    <property type="match status" value="1"/>
</dbReference>
<feature type="transmembrane region" description="Helical" evidence="9">
    <location>
        <begin position="426"/>
        <end position="445"/>
    </location>
</feature>
<dbReference type="EMBL" id="OC011235">
    <property type="protein sequence ID" value="CAD7268011.1"/>
    <property type="molecule type" value="Genomic_DNA"/>
</dbReference>
<protein>
    <recommendedName>
        <fullName evidence="10">Major facilitator superfamily (MFS) profile domain-containing protein</fullName>
    </recommendedName>
</protein>
<feature type="transmembrane region" description="Helical" evidence="9">
    <location>
        <begin position="174"/>
        <end position="195"/>
    </location>
</feature>
<sequence>MAKSVENQVEQTKVLPQYVAALVANLLVASVGCAMSWTSPTLLKMDSGETDIPASSDEKSWIGSLTPLGAVFSPFLAGYTADRWGRKTTLIATACPVIVGWVLIACAEPARSIPLIYVGRIIHGLCLGVAFTVIPMYCGEIAEDKVRGALGSFLQIFVSLGSLSQYAVGPYVSYLVLTIFSATVPFLFAVTMWFIPESPYQHVMAGEEQKALEALQWLRGTSVEAVKEELAIIKENVREKMENKSTPRDLISTKASVTALYLSMGLLGLQIFTGIDAILFYCQDIFAASGGDLDSSVSTIIVGMVMLLASACTPFIVESLGRRILLLISAAGMAVSLALIGTFFHLLNNNSDTSSIGWLPVVSLVIYMIVFSIGFGPVPWAVMGELFAPNVKSMASSIATSFCWFLAFLVTNFFPTISKELGSDYAFWIFGIFAVVAFVSVFFLLPETKGKSLQEIQAILGG</sequence>
<accession>A0A7R9B7R5</accession>
<evidence type="ECO:0000313" key="11">
    <source>
        <dbReference type="EMBL" id="CAD7268011.1"/>
    </source>
</evidence>
<dbReference type="PROSITE" id="PS51257">
    <property type="entry name" value="PROKAR_LIPOPROTEIN"/>
    <property type="match status" value="1"/>
</dbReference>
<keyword evidence="8" id="KW-0813">Transport</keyword>
<dbReference type="PANTHER" id="PTHR48021">
    <property type="match status" value="1"/>
</dbReference>
<evidence type="ECO:0000256" key="3">
    <source>
        <dbReference type="ARBA" id="ARBA00022692"/>
    </source>
</evidence>
<evidence type="ECO:0000256" key="8">
    <source>
        <dbReference type="RuleBase" id="RU003346"/>
    </source>
</evidence>
<dbReference type="FunFam" id="1.20.1250.20:FF:000055">
    <property type="entry name" value="Facilitated trehalose transporter Tret1-2 homolog"/>
    <property type="match status" value="1"/>
</dbReference>
<evidence type="ECO:0000256" key="6">
    <source>
        <dbReference type="ARBA" id="ARBA00023180"/>
    </source>
</evidence>
<feature type="transmembrane region" description="Helical" evidence="9">
    <location>
        <begin position="258"/>
        <end position="280"/>
    </location>
</feature>
<dbReference type="SUPFAM" id="SSF103473">
    <property type="entry name" value="MFS general substrate transporter"/>
    <property type="match status" value="1"/>
</dbReference>